<organism evidence="2 3">
    <name type="scientific">Paenimyroides tangerinum</name>
    <dbReference type="NCBI Taxonomy" id="2488728"/>
    <lineage>
        <taxon>Bacteria</taxon>
        <taxon>Pseudomonadati</taxon>
        <taxon>Bacteroidota</taxon>
        <taxon>Flavobacteriia</taxon>
        <taxon>Flavobacteriales</taxon>
        <taxon>Flavobacteriaceae</taxon>
        <taxon>Paenimyroides</taxon>
    </lineage>
</organism>
<comment type="caution">
    <text evidence="2">The sequence shown here is derived from an EMBL/GenBank/DDBJ whole genome shotgun (WGS) entry which is preliminary data.</text>
</comment>
<protein>
    <recommendedName>
        <fullName evidence="1">Immunity MXAN-0049 protein domain-containing protein</fullName>
    </recommendedName>
</protein>
<gene>
    <name evidence="2" type="ORF">EG240_16065</name>
</gene>
<reference evidence="2 3" key="1">
    <citation type="submission" date="2018-11" db="EMBL/GenBank/DDBJ databases">
        <title>Flavobacterium sp. nov., YIM 102701-2 draft genome.</title>
        <authorList>
            <person name="Li G."/>
            <person name="Jiang Y."/>
        </authorList>
    </citation>
    <scope>NUCLEOTIDE SEQUENCE [LARGE SCALE GENOMIC DNA]</scope>
    <source>
        <strain evidence="2 3">YIM 102701-2</strain>
    </source>
</reference>
<dbReference type="RefSeq" id="WP_125020347.1">
    <property type="nucleotide sequence ID" value="NZ_RQVQ01000079.1"/>
</dbReference>
<evidence type="ECO:0000313" key="2">
    <source>
        <dbReference type="EMBL" id="RRJ86497.1"/>
    </source>
</evidence>
<dbReference type="Proteomes" id="UP000275719">
    <property type="component" value="Unassembled WGS sequence"/>
</dbReference>
<dbReference type="InterPro" id="IPR012433">
    <property type="entry name" value="Imm11"/>
</dbReference>
<sequence>MIYYKIKIKKLYENEMIAPSANGKNVPNNEVYFNKMRKGEIIKDTPVFDYFHLESYDLEQYWEWNLFDACDGIGDYPGNSNWYISNRFKLLFESFKIAPKFHFYETRLLYNGEKLKYWIFQFLAPYRKLNKMEHINFSKSNFSLNKKKYTFSSYSDWSDINEGIYDEYKTDLKLVKVSLMDFFDFIPLNPISSDIICSEKLRRAIEENRITGFEFSELDYEVEVENR</sequence>
<evidence type="ECO:0000313" key="3">
    <source>
        <dbReference type="Proteomes" id="UP000275719"/>
    </source>
</evidence>
<evidence type="ECO:0000259" key="1">
    <source>
        <dbReference type="Pfam" id="PF07791"/>
    </source>
</evidence>
<keyword evidence="3" id="KW-1185">Reference proteome</keyword>
<dbReference type="EMBL" id="RQVQ01000079">
    <property type="protein sequence ID" value="RRJ86497.1"/>
    <property type="molecule type" value="Genomic_DNA"/>
</dbReference>
<dbReference type="OrthoDB" id="1365375at2"/>
<feature type="domain" description="Immunity MXAN-0049 protein" evidence="1">
    <location>
        <begin position="80"/>
        <end position="217"/>
    </location>
</feature>
<dbReference type="AlphaFoldDB" id="A0A3P3VVX3"/>
<proteinExistence type="predicted"/>
<name>A0A3P3VVX3_9FLAO</name>
<accession>A0A3P3VVX3</accession>
<dbReference type="Pfam" id="PF07791">
    <property type="entry name" value="Imm11"/>
    <property type="match status" value="1"/>
</dbReference>